<feature type="coiled-coil region" evidence="5">
    <location>
        <begin position="187"/>
        <end position="221"/>
    </location>
</feature>
<dbReference type="PANTHER" id="PTHR42647">
    <property type="entry name" value="SBP (S-RIBONUCLEASE BINDING PROTEIN) FAMILY PROTEIN"/>
    <property type="match status" value="1"/>
</dbReference>
<dbReference type="InterPro" id="IPR013083">
    <property type="entry name" value="Znf_RING/FYVE/PHD"/>
</dbReference>
<keyword evidence="7" id="KW-1185">Reference proteome</keyword>
<dbReference type="PROSITE" id="PS50089">
    <property type="entry name" value="ZF_RING_2"/>
    <property type="match status" value="1"/>
</dbReference>
<evidence type="ECO:0000259" key="6">
    <source>
        <dbReference type="PROSITE" id="PS50089"/>
    </source>
</evidence>
<feature type="domain" description="RING-type" evidence="6">
    <location>
        <begin position="304"/>
        <end position="339"/>
    </location>
</feature>
<evidence type="ECO:0000313" key="8">
    <source>
        <dbReference type="RefSeq" id="XP_010909317.1"/>
    </source>
</evidence>
<keyword evidence="1" id="KW-0479">Metal-binding</keyword>
<evidence type="ECO:0000256" key="3">
    <source>
        <dbReference type="ARBA" id="ARBA00022833"/>
    </source>
</evidence>
<keyword evidence="2 4" id="KW-0863">Zinc-finger</keyword>
<dbReference type="InterPro" id="IPR001841">
    <property type="entry name" value="Znf_RING"/>
</dbReference>
<gene>
    <name evidence="8" type="primary">LOC105035452</name>
</gene>
<proteinExistence type="predicted"/>
<evidence type="ECO:0000313" key="7">
    <source>
        <dbReference type="Proteomes" id="UP000504607"/>
    </source>
</evidence>
<sequence>MAVQAQNRSSDFAPDFRGRDRDFLAVITPSSALLVAHVHLGEKQKILINGDAGISDPESELTCNASGSRKRSRDDGEVMVLPHAGHWNNHHPQQHHISHGMQFAPVINPKYAGLHLSYEQSRLQGSAGTSTSGRPPAISPLVQDLVSHLYHQSLEIDALIGFQSEKFRSGLEEAQKRHCRALLLILEQRAEKRLKEKEAELESVGWRNAELEEKARQVQAESQMWFNMAKNNEAIAASLRATLEKVLLRNAAGCVGGRAKEGYGDTDGAPFPADDAQSCCFEEEAAARGIFGGGREELRWRRPCKVCGVKEATFVLLPCRHLCLCKDCESMVDTCPICQSSKNACFQIYLS</sequence>
<reference evidence="8" key="1">
    <citation type="submission" date="2025-08" db="UniProtKB">
        <authorList>
            <consortium name="RefSeq"/>
        </authorList>
    </citation>
    <scope>IDENTIFICATION</scope>
</reference>
<evidence type="ECO:0000256" key="5">
    <source>
        <dbReference type="SAM" id="Coils"/>
    </source>
</evidence>
<dbReference type="AlphaFoldDB" id="A0A6I9QJB6"/>
<keyword evidence="5" id="KW-0175">Coiled coil</keyword>
<keyword evidence="3" id="KW-0862">Zinc</keyword>
<dbReference type="GeneID" id="105035452"/>
<dbReference type="KEGG" id="egu:105035452"/>
<dbReference type="FunFam" id="3.30.40.10:FF:000239">
    <property type="entry name" value="probable BOI-related E3 ubiquitin-protein ligase 2"/>
    <property type="match status" value="1"/>
</dbReference>
<dbReference type="Pfam" id="PF13920">
    <property type="entry name" value="zf-C3HC4_3"/>
    <property type="match status" value="1"/>
</dbReference>
<dbReference type="GO" id="GO:0004842">
    <property type="term" value="F:ubiquitin-protein transferase activity"/>
    <property type="evidence" value="ECO:0007669"/>
    <property type="project" value="TreeGrafter"/>
</dbReference>
<dbReference type="PANTHER" id="PTHR42647:SF72">
    <property type="entry name" value="EF-HAND CALCIUM-BINDING DOMAIN-CONTAINING PROTEIN 4A"/>
    <property type="match status" value="1"/>
</dbReference>
<dbReference type="OrthoDB" id="1711136at2759"/>
<protein>
    <submittedName>
        <fullName evidence="8">Probable BOI-related E3 ubiquitin-protein ligase 3 isoform X1</fullName>
    </submittedName>
</protein>
<accession>A0A6I9QJB6</accession>
<dbReference type="Gene3D" id="3.30.40.10">
    <property type="entry name" value="Zinc/RING finger domain, C3HC4 (zinc finger)"/>
    <property type="match status" value="1"/>
</dbReference>
<evidence type="ECO:0000256" key="2">
    <source>
        <dbReference type="ARBA" id="ARBA00022771"/>
    </source>
</evidence>
<evidence type="ECO:0000256" key="1">
    <source>
        <dbReference type="ARBA" id="ARBA00022723"/>
    </source>
</evidence>
<dbReference type="InParanoid" id="A0A6I9QJB6"/>
<dbReference type="RefSeq" id="XP_010909317.1">
    <property type="nucleotide sequence ID" value="XM_010911015.3"/>
</dbReference>
<dbReference type="FunCoup" id="A0A6I9QJB6">
    <property type="interactions" value="15"/>
</dbReference>
<organism evidence="7 8">
    <name type="scientific">Elaeis guineensis var. tenera</name>
    <name type="common">Oil palm</name>
    <dbReference type="NCBI Taxonomy" id="51953"/>
    <lineage>
        <taxon>Eukaryota</taxon>
        <taxon>Viridiplantae</taxon>
        <taxon>Streptophyta</taxon>
        <taxon>Embryophyta</taxon>
        <taxon>Tracheophyta</taxon>
        <taxon>Spermatophyta</taxon>
        <taxon>Magnoliopsida</taxon>
        <taxon>Liliopsida</taxon>
        <taxon>Arecaceae</taxon>
        <taxon>Arecoideae</taxon>
        <taxon>Cocoseae</taxon>
        <taxon>Elaeidinae</taxon>
        <taxon>Elaeis</taxon>
    </lineage>
</organism>
<dbReference type="Proteomes" id="UP000504607">
    <property type="component" value="Unplaced"/>
</dbReference>
<evidence type="ECO:0000256" key="4">
    <source>
        <dbReference type="PROSITE-ProRule" id="PRU00175"/>
    </source>
</evidence>
<dbReference type="CDD" id="cd16649">
    <property type="entry name" value="mRING-HC-C3HC5_CGRF1-like"/>
    <property type="match status" value="1"/>
</dbReference>
<dbReference type="GO" id="GO:0008270">
    <property type="term" value="F:zinc ion binding"/>
    <property type="evidence" value="ECO:0007669"/>
    <property type="project" value="UniProtKB-KW"/>
</dbReference>
<name>A0A6I9QJB6_ELAGV</name>